<reference evidence="2 3" key="1">
    <citation type="journal article" date="2012" name="PLoS Pathog.">
        <title>Diverse lifestyles and strategies of plant pathogenesis encoded in the genomes of eighteen Dothideomycetes fungi.</title>
        <authorList>
            <person name="Ohm R.A."/>
            <person name="Feau N."/>
            <person name="Henrissat B."/>
            <person name="Schoch C.L."/>
            <person name="Horwitz B.A."/>
            <person name="Barry K.W."/>
            <person name="Condon B.J."/>
            <person name="Copeland A.C."/>
            <person name="Dhillon B."/>
            <person name="Glaser F."/>
            <person name="Hesse C.N."/>
            <person name="Kosti I."/>
            <person name="LaButti K."/>
            <person name="Lindquist E.A."/>
            <person name="Lucas S."/>
            <person name="Salamov A.A."/>
            <person name="Bradshaw R.E."/>
            <person name="Ciuffetti L."/>
            <person name="Hamelin R.C."/>
            <person name="Kema G.H.J."/>
            <person name="Lawrence C."/>
            <person name="Scott J.A."/>
            <person name="Spatafora J.W."/>
            <person name="Turgeon B.G."/>
            <person name="de Wit P.J.G.M."/>
            <person name="Zhong S."/>
            <person name="Goodwin S.B."/>
            <person name="Grigoriev I.V."/>
        </authorList>
    </citation>
    <scope>NUCLEOTIDE SEQUENCE [LARGE SCALE GENOMIC DNA]</scope>
    <source>
        <strain evidence="3">28A</strain>
    </source>
</reference>
<dbReference type="OrthoDB" id="5313288at2759"/>
<organism evidence="2 3">
    <name type="scientific">Exserohilum turcicum (strain 28A)</name>
    <name type="common">Northern leaf blight fungus</name>
    <name type="synonym">Setosphaeria turcica</name>
    <dbReference type="NCBI Taxonomy" id="671987"/>
    <lineage>
        <taxon>Eukaryota</taxon>
        <taxon>Fungi</taxon>
        <taxon>Dikarya</taxon>
        <taxon>Ascomycota</taxon>
        <taxon>Pezizomycotina</taxon>
        <taxon>Dothideomycetes</taxon>
        <taxon>Pleosporomycetidae</taxon>
        <taxon>Pleosporales</taxon>
        <taxon>Pleosporineae</taxon>
        <taxon>Pleosporaceae</taxon>
        <taxon>Exserohilum</taxon>
    </lineage>
</organism>
<accession>R0JXB2</accession>
<dbReference type="SUPFAM" id="SSF81383">
    <property type="entry name" value="F-box domain"/>
    <property type="match status" value="1"/>
</dbReference>
<dbReference type="STRING" id="671987.R0JXB2"/>
<dbReference type="Proteomes" id="UP000016935">
    <property type="component" value="Unassembled WGS sequence"/>
</dbReference>
<sequence length="281" mass="31359">MPRLDTLPPEILFNILSYTEPIHSLTLTSYPLNALAATNKQLNAVAEEYARNLLKRHADIVPPRSAKVVTCRRKWLGELCYVCKKNSKRRACLYRALTCCHACDKAMFAKMTMTQASQQTHLSKLDLFTPSPLHPHLPPLATGTYPVLGGVATMLSTPDVLARSAYIRSLLGDKAHDDGFMRVRPATHDRIIKHLNIEYYDGRGWLEMQERGEQEGEKKAPKSMATRESRRAYAEKGLRKEWEALGVEGYDDVMLGVRRLGGKGKGKEAVGGSVEAPVVID</sequence>
<dbReference type="HOGENOM" id="CLU_1001110_0_0_1"/>
<keyword evidence="3" id="KW-1185">Reference proteome</keyword>
<feature type="region of interest" description="Disordered" evidence="1">
    <location>
        <begin position="211"/>
        <end position="230"/>
    </location>
</feature>
<dbReference type="InterPro" id="IPR036047">
    <property type="entry name" value="F-box-like_dom_sf"/>
</dbReference>
<name>R0JXB2_EXST2</name>
<dbReference type="GeneID" id="19404895"/>
<dbReference type="RefSeq" id="XP_008030164.1">
    <property type="nucleotide sequence ID" value="XM_008031973.1"/>
</dbReference>
<reference evidence="2 3" key="2">
    <citation type="journal article" date="2013" name="PLoS Genet.">
        <title>Comparative genome structure, secondary metabolite, and effector coding capacity across Cochliobolus pathogens.</title>
        <authorList>
            <person name="Condon B.J."/>
            <person name="Leng Y."/>
            <person name="Wu D."/>
            <person name="Bushley K.E."/>
            <person name="Ohm R.A."/>
            <person name="Otillar R."/>
            <person name="Martin J."/>
            <person name="Schackwitz W."/>
            <person name="Grimwood J."/>
            <person name="MohdZainudin N."/>
            <person name="Xue C."/>
            <person name="Wang R."/>
            <person name="Manning V.A."/>
            <person name="Dhillon B."/>
            <person name="Tu Z.J."/>
            <person name="Steffenson B.J."/>
            <person name="Salamov A."/>
            <person name="Sun H."/>
            <person name="Lowry S."/>
            <person name="LaButti K."/>
            <person name="Han J."/>
            <person name="Copeland A."/>
            <person name="Lindquist E."/>
            <person name="Barry K."/>
            <person name="Schmutz J."/>
            <person name="Baker S.E."/>
            <person name="Ciuffetti L.M."/>
            <person name="Grigoriev I.V."/>
            <person name="Zhong S."/>
            <person name="Turgeon B.G."/>
        </authorList>
    </citation>
    <scope>NUCLEOTIDE SEQUENCE [LARGE SCALE GENOMIC DNA]</scope>
    <source>
        <strain evidence="3">28A</strain>
    </source>
</reference>
<proteinExistence type="predicted"/>
<feature type="region of interest" description="Disordered" evidence="1">
    <location>
        <begin position="262"/>
        <end position="281"/>
    </location>
</feature>
<evidence type="ECO:0008006" key="4">
    <source>
        <dbReference type="Google" id="ProtNLM"/>
    </source>
</evidence>
<evidence type="ECO:0000313" key="2">
    <source>
        <dbReference type="EMBL" id="EOA82114.1"/>
    </source>
</evidence>
<dbReference type="CDD" id="cd09917">
    <property type="entry name" value="F-box_SF"/>
    <property type="match status" value="1"/>
</dbReference>
<gene>
    <name evidence="2" type="ORF">SETTUDRAFT_44023</name>
</gene>
<dbReference type="AlphaFoldDB" id="R0JXB2"/>
<evidence type="ECO:0000313" key="3">
    <source>
        <dbReference type="Proteomes" id="UP000016935"/>
    </source>
</evidence>
<dbReference type="eggNOG" id="ENOG502SSWY">
    <property type="taxonomic scope" value="Eukaryota"/>
</dbReference>
<evidence type="ECO:0000256" key="1">
    <source>
        <dbReference type="SAM" id="MobiDB-lite"/>
    </source>
</evidence>
<dbReference type="EMBL" id="KB908855">
    <property type="protein sequence ID" value="EOA82114.1"/>
    <property type="molecule type" value="Genomic_DNA"/>
</dbReference>
<protein>
    <recommendedName>
        <fullName evidence="4">F-box domain-containing protein</fullName>
    </recommendedName>
</protein>